<evidence type="ECO:0008006" key="4">
    <source>
        <dbReference type="Google" id="ProtNLM"/>
    </source>
</evidence>
<proteinExistence type="predicted"/>
<comment type="caution">
    <text evidence="2">The sequence shown here is derived from an EMBL/GenBank/DDBJ whole genome shotgun (WGS) entry which is preliminary data.</text>
</comment>
<name>A0ABS1I6R0_9PROT</name>
<sequence length="252" mass="28501">MKSYFFCRANLSIWLSLLLIGCQPTSQSLRTGLLGTEIGLGTPTSLNDLAEQIGGERKASKKGEAIAVDIKLDRWSRPRLSVIDSQFDAWCSGQGGKPTTDLRSLGIFEAIQLPRPARGCQHPDNGMSVMVVTGGDVTHFDGFPYYRYGFYTPEGIYVYALEVKNAELEKQKQRNEEIERAIRIKENAKAQVKVFRERLKPGDVTDKGMIVEMKRPIALVQHCVVMQFNLVRARCADARLEWMRIEDLYPRN</sequence>
<gene>
    <name evidence="2" type="ORF">JJL56_28195</name>
</gene>
<organism evidence="2 3">
    <name type="scientific">Azospirillum aestuarii</name>
    <dbReference type="NCBI Taxonomy" id="2802052"/>
    <lineage>
        <taxon>Bacteria</taxon>
        <taxon>Pseudomonadati</taxon>
        <taxon>Pseudomonadota</taxon>
        <taxon>Alphaproteobacteria</taxon>
        <taxon>Rhodospirillales</taxon>
        <taxon>Azospirillaceae</taxon>
        <taxon>Azospirillum</taxon>
    </lineage>
</organism>
<dbReference type="PROSITE" id="PS51257">
    <property type="entry name" value="PROKAR_LIPOPROTEIN"/>
    <property type="match status" value="1"/>
</dbReference>
<reference evidence="2 3" key="1">
    <citation type="submission" date="2021-01" db="EMBL/GenBank/DDBJ databases">
        <title>Azospirillum sp. YIM DDC1 draft genome.</title>
        <authorList>
            <person name="Wang Y.-X."/>
        </authorList>
    </citation>
    <scope>NUCLEOTIDE SEQUENCE [LARGE SCALE GENOMIC DNA]</scope>
    <source>
        <strain evidence="2 3">YIM DDC1</strain>
    </source>
</reference>
<accession>A0ABS1I6R0</accession>
<evidence type="ECO:0000313" key="3">
    <source>
        <dbReference type="Proteomes" id="UP000654452"/>
    </source>
</evidence>
<feature type="coiled-coil region" evidence="1">
    <location>
        <begin position="161"/>
        <end position="198"/>
    </location>
</feature>
<dbReference type="EMBL" id="JAEPIV010000029">
    <property type="protein sequence ID" value="MBK4722742.1"/>
    <property type="molecule type" value="Genomic_DNA"/>
</dbReference>
<keyword evidence="3" id="KW-1185">Reference proteome</keyword>
<protein>
    <recommendedName>
        <fullName evidence="4">Lipoprotein</fullName>
    </recommendedName>
</protein>
<dbReference type="Proteomes" id="UP000654452">
    <property type="component" value="Unassembled WGS sequence"/>
</dbReference>
<evidence type="ECO:0000256" key="1">
    <source>
        <dbReference type="SAM" id="Coils"/>
    </source>
</evidence>
<evidence type="ECO:0000313" key="2">
    <source>
        <dbReference type="EMBL" id="MBK4722742.1"/>
    </source>
</evidence>
<keyword evidence="1" id="KW-0175">Coiled coil</keyword>
<dbReference type="RefSeq" id="WP_200487125.1">
    <property type="nucleotide sequence ID" value="NZ_JAEPIV010000029.1"/>
</dbReference>